<dbReference type="PRINTS" id="PR00783">
    <property type="entry name" value="MINTRINSICP"/>
</dbReference>
<dbReference type="FunFam" id="1.20.1080.10:FF:000019">
    <property type="entry name" value="AQuaPorin or aquaglyceroporin related"/>
    <property type="match status" value="1"/>
</dbReference>
<accession>A0AA89BXX5</accession>
<feature type="compositionally biased region" description="Polar residues" evidence="10">
    <location>
        <begin position="1526"/>
        <end position="1537"/>
    </location>
</feature>
<feature type="domain" description="Ig-like" evidence="12">
    <location>
        <begin position="963"/>
        <end position="1057"/>
    </location>
</feature>
<dbReference type="Gene3D" id="2.60.120.200">
    <property type="match status" value="2"/>
</dbReference>
<keyword evidence="9" id="KW-1015">Disulfide bond</keyword>
<comment type="subcellular location">
    <subcellularLocation>
        <location evidence="1">Membrane</location>
        <topology evidence="1">Multi-pass membrane protein</topology>
    </subcellularLocation>
    <subcellularLocation>
        <location evidence="2">Secreted</location>
    </subcellularLocation>
</comment>
<evidence type="ECO:0000256" key="4">
    <source>
        <dbReference type="ARBA" id="ARBA00022692"/>
    </source>
</evidence>
<dbReference type="SUPFAM" id="SSF81338">
    <property type="entry name" value="Aquaporin-like"/>
    <property type="match status" value="1"/>
</dbReference>
<evidence type="ECO:0000256" key="7">
    <source>
        <dbReference type="ARBA" id="ARBA00022989"/>
    </source>
</evidence>
<proteinExistence type="predicted"/>
<keyword evidence="6" id="KW-0677">Repeat</keyword>
<evidence type="ECO:0000313" key="14">
    <source>
        <dbReference type="Proteomes" id="UP001186944"/>
    </source>
</evidence>
<evidence type="ECO:0000256" key="8">
    <source>
        <dbReference type="ARBA" id="ARBA00023136"/>
    </source>
</evidence>
<feature type="transmembrane region" description="Helical" evidence="11">
    <location>
        <begin position="1792"/>
        <end position="1810"/>
    </location>
</feature>
<name>A0AA89BXX5_PINIB</name>
<dbReference type="SUPFAM" id="SSF49899">
    <property type="entry name" value="Concanavalin A-like lectins/glucanases"/>
    <property type="match status" value="2"/>
</dbReference>
<dbReference type="SUPFAM" id="SSF82895">
    <property type="entry name" value="TSP-1 type 1 repeat"/>
    <property type="match status" value="8"/>
</dbReference>
<dbReference type="Pfam" id="PF00090">
    <property type="entry name" value="TSP_1"/>
    <property type="match status" value="8"/>
</dbReference>
<protein>
    <recommendedName>
        <fullName evidence="12">Ig-like domain-containing protein</fullName>
    </recommendedName>
</protein>
<dbReference type="InterPro" id="IPR013320">
    <property type="entry name" value="ConA-like_dom_sf"/>
</dbReference>
<dbReference type="InterPro" id="IPR000884">
    <property type="entry name" value="TSP1_rpt"/>
</dbReference>
<keyword evidence="3" id="KW-0964">Secreted</keyword>
<feature type="compositionally biased region" description="Low complexity" evidence="10">
    <location>
        <begin position="1443"/>
        <end position="1456"/>
    </location>
</feature>
<dbReference type="GO" id="GO:0016020">
    <property type="term" value="C:membrane"/>
    <property type="evidence" value="ECO:0007669"/>
    <property type="project" value="UniProtKB-SubCell"/>
</dbReference>
<comment type="caution">
    <text evidence="13">The sequence shown here is derived from an EMBL/GenBank/DDBJ whole genome shotgun (WGS) entry which is preliminary data.</text>
</comment>
<evidence type="ECO:0000256" key="10">
    <source>
        <dbReference type="SAM" id="MobiDB-lite"/>
    </source>
</evidence>
<feature type="transmembrane region" description="Helical" evidence="11">
    <location>
        <begin position="1599"/>
        <end position="1617"/>
    </location>
</feature>
<evidence type="ECO:0000313" key="13">
    <source>
        <dbReference type="EMBL" id="KAK3091663.1"/>
    </source>
</evidence>
<dbReference type="PANTHER" id="PTHR22906:SF43">
    <property type="entry name" value="PROPERDIN"/>
    <property type="match status" value="1"/>
</dbReference>
<dbReference type="Pfam" id="PF00230">
    <property type="entry name" value="MIP"/>
    <property type="match status" value="1"/>
</dbReference>
<dbReference type="PANTHER" id="PTHR22906">
    <property type="entry name" value="PROPERDIN"/>
    <property type="match status" value="1"/>
</dbReference>
<evidence type="ECO:0000256" key="11">
    <source>
        <dbReference type="SAM" id="Phobius"/>
    </source>
</evidence>
<dbReference type="CDD" id="cd00110">
    <property type="entry name" value="LamG"/>
    <property type="match status" value="2"/>
</dbReference>
<dbReference type="Gene3D" id="1.20.1080.10">
    <property type="entry name" value="Glycerol uptake facilitator protein"/>
    <property type="match status" value="1"/>
</dbReference>
<evidence type="ECO:0000256" key="1">
    <source>
        <dbReference type="ARBA" id="ARBA00004141"/>
    </source>
</evidence>
<dbReference type="PROSITE" id="PS50835">
    <property type="entry name" value="IG_LIKE"/>
    <property type="match status" value="1"/>
</dbReference>
<evidence type="ECO:0000256" key="9">
    <source>
        <dbReference type="ARBA" id="ARBA00023157"/>
    </source>
</evidence>
<keyword evidence="7 11" id="KW-1133">Transmembrane helix</keyword>
<evidence type="ECO:0000256" key="5">
    <source>
        <dbReference type="ARBA" id="ARBA00022729"/>
    </source>
</evidence>
<dbReference type="SMART" id="SM00209">
    <property type="entry name" value="TSP1"/>
    <property type="match status" value="8"/>
</dbReference>
<dbReference type="InterPro" id="IPR007110">
    <property type="entry name" value="Ig-like_dom"/>
</dbReference>
<keyword evidence="8 11" id="KW-0472">Membrane</keyword>
<feature type="region of interest" description="Disordered" evidence="10">
    <location>
        <begin position="1124"/>
        <end position="1181"/>
    </location>
</feature>
<dbReference type="Gene3D" id="2.20.100.10">
    <property type="entry name" value="Thrombospondin type-1 (TSP1) repeat"/>
    <property type="match status" value="8"/>
</dbReference>
<dbReference type="CDD" id="cd00333">
    <property type="entry name" value="MIP"/>
    <property type="match status" value="1"/>
</dbReference>
<dbReference type="InterPro" id="IPR000425">
    <property type="entry name" value="MIP"/>
</dbReference>
<sequence length="1880" mass="207598">FPNGLNNIYIIVDGGWNVWSQWSSCSGKCGEEGFVNRSRICSNPVPLHYGIQCHGDSKSQRICRGKCPATSTKIQILEAKRFLEKLNKGFPQLEQDCIMDHCSYDQLGALMKKDIKTKYWSSLQCYKYKRACPVDGGWSSWSDWSSCQPQCGSGVRWRTRSCTKPKPENGGLPCRGPLYKEEHCFGLKCSKEDFLYGHFLSEWSPFGPCSVSCGKYGTMTKTRVCLKPGACSKQLGKKDNQEIIKPCYTGPCPGGGGWSSWNKFTPCSAVCGRGRKTRLRHCDSPVSTEFTNCVGYSVDTQPCSQRCGRTWKQNLEKVLSMSRKAKKMPGEITVSIGAKNTTKNDGRSISFGEQDHPAYGDPYSVILNPRQEITYEMWSVWTACSKSCGSGIRLRTRNCKVKEKPCYGEVIQRQYCNTIDCPISGGWGDWQAWTPCSVTCRTGIQKRYRRCDSPLPQNGGTCLGQAEKERKCKMKECKAESFSYGEWEKWSKCSKECGMGTKTRKRSCQVLSSDPATKQIMDKSNVSKTCSKTGSQMTHSCNPMPCPVNGKWANWGTWSTCNEACGLGQRYRDRACTDPAPVNGGSNCEGSGSDIAHCFTSPCQESSLVGVRFKGTGFLLYNPRHKASHFLSLYVLLTPKTKNGMILQRFRGCKSGICSHNVTLSLHNGVPWLVVKDGKHQLDLIGNKHVQDSIFIYVHGKDATMRVDDGKHVIAKFTPELNDLLNYDAKMIVGLDKNKSAEQGYKGDIESLRVNFRTLSLVKSPSWKGYGSPIKSAHINQFKLKPYSGYPVFTGHSFMKSPFPELSHLSLKLTFYAISLDGVLFFNYGLHRGSYTYMVINNGALRVCLQCANIKKPVCEDIDIIQSRVWYHITVFISGNAARIRLNNNTAVQLTSVGPSYRMESPVWFGVGEKLDKIILQTLTGQKSGLHGVIHDININGNAAEMKGKALLDDDGFLNSLGASIAERVDEVVERTSSIVTLKCDFTQYYSRDKHAAVEWFHGDRRVKYSSDRKSTERLPGVRKIGSLELRGPHHQGIYLCAVRHNGVLTVQHAFVVIRHNIKHKITMAEVEQEVFQVTMIVVPLMFLVCLLVAAKLAYKEENIKALKPLVAKIRLRIYRERTERNKEKDEETKENDDEDKVEKAKEEEDQDVDGVQLDEIQDKPDDEDEEGNIEQDMDVGVDYEIVQDEELVTPEGDKEGDELDNDDEFESIVRQVKVLSCEVSGLIADKKESPMALDFSARSIPHTVKSGNDFIVPQSSVNIQRTIPKFSSERIRMQQSSGRIRPERKESPVAVNFSSRSIPHTIKNDFIVPRSSIDMQRTIPKFSSEEIQLLQNKSQVINQTLPVTLSKISPEKRESLSAVQKRGSRSQQQTVPPTVPPISPLSPTKVASNQGSLSKTSDLPPPPSSVTQLGFQRKPSSYSKLNPPLPPSMPPDVGLQGKLSSHSKLPPSSTSMPIDVGLQGNMSSHSKLPPPPTSVPLDVGLQGKMSSHSKLPPPPTSVPPDVGLQGNMSSHSKLPPPPPQISSDGSTTSTKRSPGGVKDLAFIPRLPDSQTTFPEVLEYQEPPSVAMSESELDPLLSTNRDNQGMYATYVRPSLAEFVGTALFVFIGCMSSQTGDPVAIGLAHGLSIALLVVSFGNISGGHFNPVVTLGVTLSRALLPSVGVLYFVFQLLGGMLGAALARGVLPEETYKNINGGTQVLGPNVEAGWAVLTEGVLTFMLVLTVLLAAVDNKTKSSLAPLAIGFVVIVDIMAGGNVTGASMNPARSFGPAVVFSPFISDGKPEVWTYHYVYWVGPAGGSIVSALVYSRSEEEVENVKSLRRTTTDDDDGRRTTDDGRHAMTIAHFEPMAQGTMHEYLIPTNCHDNLKSGYRKEAENV</sequence>
<dbReference type="Proteomes" id="UP001186944">
    <property type="component" value="Unassembled WGS sequence"/>
</dbReference>
<feature type="compositionally biased region" description="Acidic residues" evidence="10">
    <location>
        <begin position="1165"/>
        <end position="1181"/>
    </location>
</feature>
<feature type="transmembrane region" description="Helical" evidence="11">
    <location>
        <begin position="1709"/>
        <end position="1732"/>
    </location>
</feature>
<gene>
    <name evidence="13" type="ORF">FSP39_021648</name>
</gene>
<evidence type="ECO:0000256" key="2">
    <source>
        <dbReference type="ARBA" id="ARBA00004613"/>
    </source>
</evidence>
<dbReference type="FunFam" id="2.20.100.10:FF:000002">
    <property type="entry name" value="Unc-5 netrin receptor C"/>
    <property type="match status" value="1"/>
</dbReference>
<dbReference type="InterPro" id="IPR036383">
    <property type="entry name" value="TSP1_rpt_sf"/>
</dbReference>
<feature type="transmembrane region" description="Helical" evidence="11">
    <location>
        <begin position="1075"/>
        <end position="1099"/>
    </location>
</feature>
<feature type="compositionally biased region" description="Polar residues" evidence="10">
    <location>
        <begin position="1410"/>
        <end position="1425"/>
    </location>
</feature>
<dbReference type="InterPro" id="IPR052065">
    <property type="entry name" value="Compl_asym_regulator"/>
</dbReference>
<dbReference type="Pfam" id="PF02210">
    <property type="entry name" value="Laminin_G_2"/>
    <property type="match status" value="1"/>
</dbReference>
<keyword evidence="5" id="KW-0732">Signal</keyword>
<keyword evidence="4 11" id="KW-0812">Transmembrane</keyword>
<feature type="transmembrane region" description="Helical" evidence="11">
    <location>
        <begin position="1739"/>
        <end position="1759"/>
    </location>
</feature>
<organism evidence="13 14">
    <name type="scientific">Pinctada imbricata</name>
    <name type="common">Atlantic pearl-oyster</name>
    <name type="synonym">Pinctada martensii</name>
    <dbReference type="NCBI Taxonomy" id="66713"/>
    <lineage>
        <taxon>Eukaryota</taxon>
        <taxon>Metazoa</taxon>
        <taxon>Spiralia</taxon>
        <taxon>Lophotrochozoa</taxon>
        <taxon>Mollusca</taxon>
        <taxon>Bivalvia</taxon>
        <taxon>Autobranchia</taxon>
        <taxon>Pteriomorphia</taxon>
        <taxon>Pterioida</taxon>
        <taxon>Pterioidea</taxon>
        <taxon>Pteriidae</taxon>
        <taxon>Pinctada</taxon>
    </lineage>
</organism>
<feature type="transmembrane region" description="Helical" evidence="11">
    <location>
        <begin position="1623"/>
        <end position="1640"/>
    </location>
</feature>
<evidence type="ECO:0000259" key="12">
    <source>
        <dbReference type="PROSITE" id="PS50835"/>
    </source>
</evidence>
<feature type="transmembrane region" description="Helical" evidence="11">
    <location>
        <begin position="1661"/>
        <end position="1684"/>
    </location>
</feature>
<dbReference type="PROSITE" id="PS50092">
    <property type="entry name" value="TSP1"/>
    <property type="match status" value="8"/>
</dbReference>
<dbReference type="InterPro" id="IPR023271">
    <property type="entry name" value="Aquaporin-like"/>
</dbReference>
<dbReference type="GO" id="GO:0015267">
    <property type="term" value="F:channel activity"/>
    <property type="evidence" value="ECO:0007669"/>
    <property type="project" value="InterPro"/>
</dbReference>
<dbReference type="EMBL" id="VSWD01000010">
    <property type="protein sequence ID" value="KAK3091663.1"/>
    <property type="molecule type" value="Genomic_DNA"/>
</dbReference>
<feature type="region of interest" description="Disordered" evidence="10">
    <location>
        <begin position="1820"/>
        <end position="1839"/>
    </location>
</feature>
<evidence type="ECO:0000256" key="6">
    <source>
        <dbReference type="ARBA" id="ARBA00022737"/>
    </source>
</evidence>
<reference evidence="13" key="1">
    <citation type="submission" date="2019-08" db="EMBL/GenBank/DDBJ databases">
        <title>The improved chromosome-level genome for the pearl oyster Pinctada fucata martensii using PacBio sequencing and Hi-C.</title>
        <authorList>
            <person name="Zheng Z."/>
        </authorList>
    </citation>
    <scope>NUCLEOTIDE SEQUENCE</scope>
    <source>
        <strain evidence="13">ZZ-2019</strain>
        <tissue evidence="13">Adductor muscle</tissue>
    </source>
</reference>
<evidence type="ECO:0000256" key="3">
    <source>
        <dbReference type="ARBA" id="ARBA00022525"/>
    </source>
</evidence>
<keyword evidence="14" id="KW-1185">Reference proteome</keyword>
<dbReference type="FunFam" id="2.20.100.10:FF:000001">
    <property type="entry name" value="semaphorin-5A isoform X1"/>
    <property type="match status" value="2"/>
</dbReference>
<feature type="region of interest" description="Disordered" evidence="10">
    <location>
        <begin position="1357"/>
        <end position="1549"/>
    </location>
</feature>
<dbReference type="InterPro" id="IPR001791">
    <property type="entry name" value="Laminin_G"/>
</dbReference>
<feature type="compositionally biased region" description="Polar residues" evidence="10">
    <location>
        <begin position="1390"/>
        <end position="1402"/>
    </location>
</feature>
<feature type="non-terminal residue" evidence="13">
    <location>
        <position position="1"/>
    </location>
</feature>